<evidence type="ECO:0000259" key="1">
    <source>
        <dbReference type="Pfam" id="PF06634"/>
    </source>
</evidence>
<protein>
    <recommendedName>
        <fullName evidence="1">DUF1156 domain-containing protein</fullName>
    </recommendedName>
</protein>
<dbReference type="Pfam" id="PF06634">
    <property type="entry name" value="DUF1156"/>
    <property type="match status" value="1"/>
</dbReference>
<gene>
    <name evidence="2" type="ORF">S03H2_23763</name>
</gene>
<accession>X1EH02</accession>
<dbReference type="EMBL" id="BARU01013039">
    <property type="protein sequence ID" value="GAH32586.1"/>
    <property type="molecule type" value="Genomic_DNA"/>
</dbReference>
<evidence type="ECO:0000313" key="2">
    <source>
        <dbReference type="EMBL" id="GAH32586.1"/>
    </source>
</evidence>
<organism evidence="2">
    <name type="scientific">marine sediment metagenome</name>
    <dbReference type="NCBI Taxonomy" id="412755"/>
    <lineage>
        <taxon>unclassified sequences</taxon>
        <taxon>metagenomes</taxon>
        <taxon>ecological metagenomes</taxon>
    </lineage>
</organism>
<sequence length="71" mass="8103">MRSDDKRLIEVAFPLKQVSLDRVHEKNVRHGHISTLHIRPARRIAAILLLQAALDANYRAVKADSYTWGAE</sequence>
<feature type="domain" description="DUF1156" evidence="1">
    <location>
        <begin position="12"/>
        <end position="43"/>
    </location>
</feature>
<proteinExistence type="predicted"/>
<comment type="caution">
    <text evidence="2">The sequence shown here is derived from an EMBL/GenBank/DDBJ whole genome shotgun (WGS) entry which is preliminary data.</text>
</comment>
<reference evidence="2" key="1">
    <citation type="journal article" date="2014" name="Front. Microbiol.">
        <title>High frequency of phylogenetically diverse reductive dehalogenase-homologous genes in deep subseafloor sedimentary metagenomes.</title>
        <authorList>
            <person name="Kawai M."/>
            <person name="Futagami T."/>
            <person name="Toyoda A."/>
            <person name="Takaki Y."/>
            <person name="Nishi S."/>
            <person name="Hori S."/>
            <person name="Arai W."/>
            <person name="Tsubouchi T."/>
            <person name="Morono Y."/>
            <person name="Uchiyama I."/>
            <person name="Ito T."/>
            <person name="Fujiyama A."/>
            <person name="Inagaki F."/>
            <person name="Takami H."/>
        </authorList>
    </citation>
    <scope>NUCLEOTIDE SEQUENCE</scope>
    <source>
        <strain evidence="2">Expedition CK06-06</strain>
    </source>
</reference>
<dbReference type="AlphaFoldDB" id="X1EH02"/>
<dbReference type="InterPro" id="IPR009537">
    <property type="entry name" value="DUF1156"/>
</dbReference>
<name>X1EH02_9ZZZZ</name>